<sequence>MAETVHASVSSIQSRGGHAMVIVGYDRLAPLPYFICKNSWGVSAGRSGYYYLSYDYMRTYAKYGYIVQPIHTNMALPTL</sequence>
<organism evidence="2 3">
    <name type="scientific">Tectimicrobiota bacterium</name>
    <dbReference type="NCBI Taxonomy" id="2528274"/>
    <lineage>
        <taxon>Bacteria</taxon>
        <taxon>Pseudomonadati</taxon>
        <taxon>Nitrospinota/Tectimicrobiota group</taxon>
        <taxon>Candidatus Tectimicrobiota</taxon>
    </lineage>
</organism>
<accession>A0A937W2B7</accession>
<dbReference type="GO" id="GO:0006508">
    <property type="term" value="P:proteolysis"/>
    <property type="evidence" value="ECO:0007669"/>
    <property type="project" value="InterPro"/>
</dbReference>
<dbReference type="InterPro" id="IPR025660">
    <property type="entry name" value="Pept_his_AS"/>
</dbReference>
<protein>
    <recommendedName>
        <fullName evidence="1">Peptidase C1A papain C-terminal domain-containing protein</fullName>
    </recommendedName>
</protein>
<proteinExistence type="predicted"/>
<dbReference type="InterPro" id="IPR000668">
    <property type="entry name" value="Peptidase_C1A_C"/>
</dbReference>
<dbReference type="Pfam" id="PF00112">
    <property type="entry name" value="Peptidase_C1"/>
    <property type="match status" value="1"/>
</dbReference>
<evidence type="ECO:0000313" key="2">
    <source>
        <dbReference type="EMBL" id="MBM3225347.1"/>
    </source>
</evidence>
<dbReference type="EMBL" id="VGLS01000549">
    <property type="protein sequence ID" value="MBM3225347.1"/>
    <property type="molecule type" value="Genomic_DNA"/>
</dbReference>
<dbReference type="Proteomes" id="UP000712673">
    <property type="component" value="Unassembled WGS sequence"/>
</dbReference>
<name>A0A937W2B7_UNCTE</name>
<dbReference type="PROSITE" id="PS00639">
    <property type="entry name" value="THIOL_PROTEASE_HIS"/>
    <property type="match status" value="1"/>
</dbReference>
<feature type="domain" description="Peptidase C1A papain C-terminal" evidence="1">
    <location>
        <begin position="13"/>
        <end position="56"/>
    </location>
</feature>
<dbReference type="GO" id="GO:0008234">
    <property type="term" value="F:cysteine-type peptidase activity"/>
    <property type="evidence" value="ECO:0007669"/>
    <property type="project" value="InterPro"/>
</dbReference>
<dbReference type="SUPFAM" id="SSF54001">
    <property type="entry name" value="Cysteine proteinases"/>
    <property type="match status" value="1"/>
</dbReference>
<evidence type="ECO:0000313" key="3">
    <source>
        <dbReference type="Proteomes" id="UP000712673"/>
    </source>
</evidence>
<reference evidence="2" key="1">
    <citation type="submission" date="2019-03" db="EMBL/GenBank/DDBJ databases">
        <title>Lake Tanganyika Metagenome-Assembled Genomes (MAGs).</title>
        <authorList>
            <person name="Tran P."/>
        </authorList>
    </citation>
    <scope>NUCLEOTIDE SEQUENCE</scope>
    <source>
        <strain evidence="2">K_DeepCast_65m_m2_066</strain>
    </source>
</reference>
<dbReference type="AlphaFoldDB" id="A0A937W2B7"/>
<comment type="caution">
    <text evidence="2">The sequence shown here is derived from an EMBL/GenBank/DDBJ whole genome shotgun (WGS) entry which is preliminary data.</text>
</comment>
<gene>
    <name evidence="2" type="ORF">FJZ47_16305</name>
</gene>
<dbReference type="InterPro" id="IPR038765">
    <property type="entry name" value="Papain-like_cys_pep_sf"/>
</dbReference>
<dbReference type="Gene3D" id="3.90.70.10">
    <property type="entry name" value="Cysteine proteinases"/>
    <property type="match status" value="1"/>
</dbReference>
<evidence type="ECO:0000259" key="1">
    <source>
        <dbReference type="Pfam" id="PF00112"/>
    </source>
</evidence>